<dbReference type="Proteomes" id="UP001142078">
    <property type="component" value="Unassembled WGS sequence"/>
</dbReference>
<evidence type="ECO:0000313" key="1">
    <source>
        <dbReference type="EMBL" id="MCR2044590.1"/>
    </source>
</evidence>
<proteinExistence type="predicted"/>
<evidence type="ECO:0000313" key="2">
    <source>
        <dbReference type="Proteomes" id="UP001142078"/>
    </source>
</evidence>
<name>A0A9X2MK84_9FIRM</name>
<organism evidence="1 2">
    <name type="scientific">Anaerosalibacter massiliensis</name>
    <dbReference type="NCBI Taxonomy" id="1347392"/>
    <lineage>
        <taxon>Bacteria</taxon>
        <taxon>Bacillati</taxon>
        <taxon>Bacillota</taxon>
        <taxon>Tissierellia</taxon>
        <taxon>Tissierellales</taxon>
        <taxon>Sporanaerobacteraceae</taxon>
        <taxon>Anaerosalibacter</taxon>
    </lineage>
</organism>
<reference evidence="1" key="1">
    <citation type="submission" date="2022-07" db="EMBL/GenBank/DDBJ databases">
        <title>Enhanced cultured diversity of the mouse gut microbiota enables custom-made synthetic communities.</title>
        <authorList>
            <person name="Afrizal A."/>
        </authorList>
    </citation>
    <scope>NUCLEOTIDE SEQUENCE</scope>
    <source>
        <strain evidence="1">DSM 29482</strain>
    </source>
</reference>
<comment type="caution">
    <text evidence="1">The sequence shown here is derived from an EMBL/GenBank/DDBJ whole genome shotgun (WGS) entry which is preliminary data.</text>
</comment>
<dbReference type="AlphaFoldDB" id="A0A9X2MK84"/>
<accession>A0A9X2MK84</accession>
<sequence>MKVYTVPTVTTVTDDDLYSTSSMGSAVVEGVASGVVGGVVGAIVVDMIPGPVIPG</sequence>
<dbReference type="RefSeq" id="WP_187116612.1">
    <property type="nucleotide sequence ID" value="NZ_CABKTM010000007.1"/>
</dbReference>
<protein>
    <submittedName>
        <fullName evidence="1">Uncharacterized protein</fullName>
    </submittedName>
</protein>
<keyword evidence="2" id="KW-1185">Reference proteome</keyword>
<gene>
    <name evidence="1" type="ORF">NSA23_10755</name>
</gene>
<dbReference type="EMBL" id="JANJZL010000007">
    <property type="protein sequence ID" value="MCR2044590.1"/>
    <property type="molecule type" value="Genomic_DNA"/>
</dbReference>